<accession>A0A2Z5JHQ9</accession>
<proteinExistence type="predicted"/>
<name>A0A2Z5JHQ9_STRAR</name>
<reference evidence="1 2" key="1">
    <citation type="journal article" date="2018" name="Front. Microbiol.">
        <title>Genome Sequencing of Streptomyces atratus SCSIOZH16 and Activation Production of Nocardamine via Metabolic Engineering.</title>
        <authorList>
            <person name="Li Y."/>
            <person name="Zhang C."/>
            <person name="Liu C."/>
            <person name="Ju J."/>
            <person name="Ma J."/>
        </authorList>
    </citation>
    <scope>NUCLEOTIDE SEQUENCE [LARGE SCALE GENOMIC DNA]</scope>
    <source>
        <strain evidence="1 2">SCSIO_ZH16</strain>
    </source>
</reference>
<dbReference type="EMBL" id="CP027306">
    <property type="protein sequence ID" value="AXE79325.1"/>
    <property type="molecule type" value="Genomic_DNA"/>
</dbReference>
<dbReference type="KEGG" id="sata:C5746_23080"/>
<evidence type="ECO:0000313" key="1">
    <source>
        <dbReference type="EMBL" id="AXE79325.1"/>
    </source>
</evidence>
<sequence length="120" mass="13270">MYDEQVGEPLRIDIIEGVANLTFTQRPARASDLQWLHEKLNDSSPAIRLGTALSLMAREGQEKEAGHEDDGRSPLKQIALDARAEGERALRQTAWLANKSTDWALERTVDQNAQSGGTDV</sequence>
<organism evidence="1 2">
    <name type="scientific">Streptomyces atratus</name>
    <dbReference type="NCBI Taxonomy" id="1893"/>
    <lineage>
        <taxon>Bacteria</taxon>
        <taxon>Bacillati</taxon>
        <taxon>Actinomycetota</taxon>
        <taxon>Actinomycetes</taxon>
        <taxon>Kitasatosporales</taxon>
        <taxon>Streptomycetaceae</taxon>
        <taxon>Streptomyces</taxon>
    </lineage>
</organism>
<dbReference type="Proteomes" id="UP000252698">
    <property type="component" value="Chromosome"/>
</dbReference>
<evidence type="ECO:0000313" key="2">
    <source>
        <dbReference type="Proteomes" id="UP000252698"/>
    </source>
</evidence>
<protein>
    <submittedName>
        <fullName evidence="1">Uncharacterized protein</fullName>
    </submittedName>
</protein>
<dbReference type="AlphaFoldDB" id="A0A2Z5JHQ9"/>
<gene>
    <name evidence="1" type="ORF">C5746_23080</name>
</gene>